<dbReference type="NCBIfam" id="TIGR01953">
    <property type="entry name" value="NusA"/>
    <property type="match status" value="1"/>
</dbReference>
<dbReference type="InterPro" id="IPR003029">
    <property type="entry name" value="S1_domain"/>
</dbReference>
<dbReference type="Gene3D" id="2.40.50.140">
    <property type="entry name" value="Nucleic acid-binding proteins"/>
    <property type="match status" value="1"/>
</dbReference>
<dbReference type="PROSITE" id="PS50126">
    <property type="entry name" value="S1"/>
    <property type="match status" value="1"/>
</dbReference>
<feature type="compositionally biased region" description="Acidic residues" evidence="8">
    <location>
        <begin position="430"/>
        <end position="444"/>
    </location>
</feature>
<dbReference type="FunFam" id="3.30.300.20:FF:000005">
    <property type="entry name" value="Transcription termination/antitermination protein NusA"/>
    <property type="match status" value="1"/>
</dbReference>
<keyword evidence="4 7" id="KW-0694">RNA-binding</keyword>
<keyword evidence="11" id="KW-1185">Reference proteome</keyword>
<dbReference type="HAMAP" id="MF_00945_B">
    <property type="entry name" value="NusA_B"/>
    <property type="match status" value="1"/>
</dbReference>
<dbReference type="GO" id="GO:0003723">
    <property type="term" value="F:RNA binding"/>
    <property type="evidence" value="ECO:0007669"/>
    <property type="project" value="UniProtKB-UniRule"/>
</dbReference>
<dbReference type="GO" id="GO:0005829">
    <property type="term" value="C:cytosol"/>
    <property type="evidence" value="ECO:0007669"/>
    <property type="project" value="TreeGrafter"/>
</dbReference>
<evidence type="ECO:0000256" key="2">
    <source>
        <dbReference type="ARBA" id="ARBA00022490"/>
    </source>
</evidence>
<dbReference type="Gene3D" id="3.30.1480.10">
    <property type="entry name" value="NusA, N-terminal domain"/>
    <property type="match status" value="1"/>
</dbReference>
<organism evidence="10 11">
    <name type="scientific">Iamia majanohamensis</name>
    <dbReference type="NCBI Taxonomy" id="467976"/>
    <lineage>
        <taxon>Bacteria</taxon>
        <taxon>Bacillati</taxon>
        <taxon>Actinomycetota</taxon>
        <taxon>Acidimicrobiia</taxon>
        <taxon>Acidimicrobiales</taxon>
        <taxon>Iamiaceae</taxon>
        <taxon>Iamia</taxon>
    </lineage>
</organism>
<proteinExistence type="inferred from homology"/>
<evidence type="ECO:0000256" key="7">
    <source>
        <dbReference type="HAMAP-Rule" id="MF_00945"/>
    </source>
</evidence>
<keyword evidence="2 7" id="KW-0963">Cytoplasm</keyword>
<dbReference type="InterPro" id="IPR009019">
    <property type="entry name" value="KH_sf_prok-type"/>
</dbReference>
<dbReference type="SUPFAM" id="SSF54814">
    <property type="entry name" value="Prokaryotic type KH domain (KH-domain type II)"/>
    <property type="match status" value="2"/>
</dbReference>
<feature type="domain" description="S1 motif" evidence="9">
    <location>
        <begin position="116"/>
        <end position="181"/>
    </location>
</feature>
<dbReference type="GO" id="GO:0006353">
    <property type="term" value="P:DNA-templated transcription termination"/>
    <property type="evidence" value="ECO:0007669"/>
    <property type="project" value="UniProtKB-UniRule"/>
</dbReference>
<evidence type="ECO:0000256" key="3">
    <source>
        <dbReference type="ARBA" id="ARBA00022814"/>
    </source>
</evidence>
<keyword evidence="6 7" id="KW-0804">Transcription</keyword>
<name>A0AAE9YCS0_9ACTN</name>
<comment type="function">
    <text evidence="7">Participates in both transcription termination and antitermination.</text>
</comment>
<evidence type="ECO:0000256" key="6">
    <source>
        <dbReference type="ARBA" id="ARBA00023163"/>
    </source>
</evidence>
<comment type="subcellular location">
    <subcellularLocation>
        <location evidence="7">Cytoplasm</location>
    </subcellularLocation>
</comment>
<dbReference type="GO" id="GO:0003700">
    <property type="term" value="F:DNA-binding transcription factor activity"/>
    <property type="evidence" value="ECO:0007669"/>
    <property type="project" value="InterPro"/>
</dbReference>
<feature type="compositionally biased region" description="Low complexity" evidence="8">
    <location>
        <begin position="409"/>
        <end position="429"/>
    </location>
</feature>
<dbReference type="InterPro" id="IPR015946">
    <property type="entry name" value="KH_dom-like_a/b"/>
</dbReference>
<keyword evidence="3 7" id="KW-0889">Transcription antitermination</keyword>
<feature type="region of interest" description="Disordered" evidence="8">
    <location>
        <begin position="354"/>
        <end position="467"/>
    </location>
</feature>
<dbReference type="SUPFAM" id="SSF50249">
    <property type="entry name" value="Nucleic acid-binding proteins"/>
    <property type="match status" value="1"/>
</dbReference>
<dbReference type="Pfam" id="PF26594">
    <property type="entry name" value="KH_NusA_2nd"/>
    <property type="match status" value="1"/>
</dbReference>
<comment type="similarity">
    <text evidence="7">Belongs to the NusA family.</text>
</comment>
<dbReference type="Pfam" id="PF13184">
    <property type="entry name" value="KH_NusA_1st"/>
    <property type="match status" value="1"/>
</dbReference>
<dbReference type="InterPro" id="IPR030842">
    <property type="entry name" value="TF_NusA_bacterial"/>
</dbReference>
<dbReference type="InterPro" id="IPR025249">
    <property type="entry name" value="TF_NusA_KH_1st"/>
</dbReference>
<dbReference type="InterPro" id="IPR013735">
    <property type="entry name" value="TF_NusA_N"/>
</dbReference>
<evidence type="ECO:0000256" key="8">
    <source>
        <dbReference type="SAM" id="MobiDB-lite"/>
    </source>
</evidence>
<dbReference type="Proteomes" id="UP001216390">
    <property type="component" value="Chromosome"/>
</dbReference>
<dbReference type="GO" id="GO:0031564">
    <property type="term" value="P:transcription antitermination"/>
    <property type="evidence" value="ECO:0007669"/>
    <property type="project" value="UniProtKB-UniRule"/>
</dbReference>
<dbReference type="KEGG" id="ima:PO878_12985"/>
<evidence type="ECO:0000256" key="4">
    <source>
        <dbReference type="ARBA" id="ARBA00022884"/>
    </source>
</evidence>
<evidence type="ECO:0000256" key="5">
    <source>
        <dbReference type="ARBA" id="ARBA00023015"/>
    </source>
</evidence>
<dbReference type="Gene3D" id="3.30.300.20">
    <property type="match status" value="2"/>
</dbReference>
<gene>
    <name evidence="7 10" type="primary">nusA</name>
    <name evidence="10" type="ORF">PO878_12985</name>
</gene>
<dbReference type="InterPro" id="IPR036555">
    <property type="entry name" value="NusA_N_sf"/>
</dbReference>
<evidence type="ECO:0000313" key="10">
    <source>
        <dbReference type="EMBL" id="WCO65411.1"/>
    </source>
</evidence>
<dbReference type="AlphaFoldDB" id="A0AAE9YCS0"/>
<dbReference type="SUPFAM" id="SSF69705">
    <property type="entry name" value="Transcription factor NusA, N-terminal domain"/>
    <property type="match status" value="1"/>
</dbReference>
<dbReference type="EMBL" id="CP116942">
    <property type="protein sequence ID" value="WCO65411.1"/>
    <property type="molecule type" value="Genomic_DNA"/>
</dbReference>
<keyword evidence="1 7" id="KW-0806">Transcription termination</keyword>
<protein>
    <recommendedName>
        <fullName evidence="7">Transcription termination/antitermination protein NusA</fullName>
    </recommendedName>
</protein>
<dbReference type="PROSITE" id="PS50084">
    <property type="entry name" value="KH_TYPE_1"/>
    <property type="match status" value="1"/>
</dbReference>
<dbReference type="RefSeq" id="WP_272734936.1">
    <property type="nucleotide sequence ID" value="NZ_CP116942.1"/>
</dbReference>
<dbReference type="PANTHER" id="PTHR22648">
    <property type="entry name" value="TRANSCRIPTION TERMINATION FACTOR NUSA"/>
    <property type="match status" value="1"/>
</dbReference>
<dbReference type="PANTHER" id="PTHR22648:SF0">
    <property type="entry name" value="TRANSCRIPTION TERMINATION_ANTITERMINATION PROTEIN NUSA"/>
    <property type="match status" value="1"/>
</dbReference>
<dbReference type="FunFam" id="3.30.300.20:FF:000002">
    <property type="entry name" value="Transcription termination/antitermination protein NusA"/>
    <property type="match status" value="1"/>
</dbReference>
<reference evidence="10" key="1">
    <citation type="submission" date="2023-01" db="EMBL/GenBank/DDBJ databases">
        <title>The diversity of Class Acidimicrobiia in South China Sea sediment environments and the proposal of Iamia marina sp. nov., a novel species of the genus Iamia.</title>
        <authorList>
            <person name="He Y."/>
            <person name="Tian X."/>
        </authorList>
    </citation>
    <scope>NUCLEOTIDE SEQUENCE</scope>
    <source>
        <strain evidence="10">DSM 19957</strain>
    </source>
</reference>
<dbReference type="InterPro" id="IPR058582">
    <property type="entry name" value="KH_NusA_2nd"/>
</dbReference>
<evidence type="ECO:0000259" key="9">
    <source>
        <dbReference type="PROSITE" id="PS50126"/>
    </source>
</evidence>
<dbReference type="InterPro" id="IPR010213">
    <property type="entry name" value="TF_NusA"/>
</dbReference>
<feature type="compositionally biased region" description="Low complexity" evidence="8">
    <location>
        <begin position="358"/>
        <end position="367"/>
    </location>
</feature>
<dbReference type="InterPro" id="IPR012340">
    <property type="entry name" value="NA-bd_OB-fold"/>
</dbReference>
<sequence>MTQKLDMMEALQALAADRGISSDTLMGALADAMESAYSRIPGAKEYAWVTIDPESFDIRVWSQEIDEDGEPYGDVADVTPPDFGRIAAQTARQVMNQRLREVDREMKYEEYSGREGDIVTGIIQQGDSRYTLLELNRGVEALLPQAEQVPHERPQANSRLKAYIVEVRKTAKGPQIVVSRTHPGLIRRLFEMEVPEIAEGIVELKACAREPGHRTKIAVWSNDANVDPVGACVGARGARVRMVVNELNGEKIDIVPFTEIPEDLVAKALAPAKVKEVRLDYDTGTATVIVPDFQLSLAIGKEGQNARLAARLSGWRVDIKSETQLAEEEAYAAQDWAEGEWVTNEAGEQVWQPADGSEALSAEAWAEATEENEAKAGSEDDEGDAAEGGAPVDEGEAAISVDPDASGDESAVSQEAAAAAEVEGPAAADAEVEADGAPEVETPEAEIAAGADAPEVGDGTEAASEEE</sequence>
<dbReference type="Pfam" id="PF08529">
    <property type="entry name" value="NusA_N"/>
    <property type="match status" value="2"/>
</dbReference>
<dbReference type="CDD" id="cd04455">
    <property type="entry name" value="S1_NusA"/>
    <property type="match status" value="1"/>
</dbReference>
<keyword evidence="5 7" id="KW-0805">Transcription regulation</keyword>
<dbReference type="CDD" id="cd22529">
    <property type="entry name" value="KH-II_NusA_rpt2"/>
    <property type="match status" value="1"/>
</dbReference>
<evidence type="ECO:0000313" key="11">
    <source>
        <dbReference type="Proteomes" id="UP001216390"/>
    </source>
</evidence>
<dbReference type="CDD" id="cd02134">
    <property type="entry name" value="KH-II_NusA_rpt1"/>
    <property type="match status" value="1"/>
</dbReference>
<comment type="subunit">
    <text evidence="7">Monomer. Binds directly to the core enzyme of the DNA-dependent RNA polymerase and to nascent RNA.</text>
</comment>
<accession>A0AAE9YCS0</accession>
<evidence type="ECO:0000256" key="1">
    <source>
        <dbReference type="ARBA" id="ARBA00022472"/>
    </source>
</evidence>